<dbReference type="PANTHER" id="PTHR33931:SF2">
    <property type="entry name" value="HOLIN-LIKE PROTEIN CIDA"/>
    <property type="match status" value="1"/>
</dbReference>
<keyword evidence="2" id="KW-1003">Cell membrane</keyword>
<keyword evidence="3 6" id="KW-0812">Transmembrane</keyword>
<dbReference type="PANTHER" id="PTHR33931">
    <property type="entry name" value="HOLIN-LIKE PROTEIN CIDA-RELATED"/>
    <property type="match status" value="1"/>
</dbReference>
<evidence type="ECO:0000256" key="6">
    <source>
        <dbReference type="SAM" id="Phobius"/>
    </source>
</evidence>
<dbReference type="RefSeq" id="WP_141146942.1">
    <property type="nucleotide sequence ID" value="NZ_VHLG01000001.1"/>
</dbReference>
<name>A0A506UK02_9HYPH</name>
<accession>A0A506UK02</accession>
<evidence type="ECO:0000313" key="7">
    <source>
        <dbReference type="EMBL" id="TPW33635.1"/>
    </source>
</evidence>
<keyword evidence="5 6" id="KW-0472">Membrane</keyword>
<comment type="subcellular location">
    <subcellularLocation>
        <location evidence="1">Cell membrane</location>
        <topology evidence="1">Multi-pass membrane protein</topology>
    </subcellularLocation>
</comment>
<dbReference type="AlphaFoldDB" id="A0A506UK02"/>
<feature type="transmembrane region" description="Helical" evidence="6">
    <location>
        <begin position="12"/>
        <end position="28"/>
    </location>
</feature>
<dbReference type="OrthoDB" id="194658at2"/>
<comment type="caution">
    <text evidence="7">The sequence shown here is derived from an EMBL/GenBank/DDBJ whole genome shotgun (WGS) entry which is preliminary data.</text>
</comment>
<feature type="transmembrane region" description="Helical" evidence="6">
    <location>
        <begin position="88"/>
        <end position="114"/>
    </location>
</feature>
<reference evidence="7 8" key="1">
    <citation type="submission" date="2019-06" db="EMBL/GenBank/DDBJ databases">
        <authorList>
            <person name="Li M."/>
        </authorList>
    </citation>
    <scope>NUCLEOTIDE SEQUENCE [LARGE SCALE GENOMIC DNA]</scope>
    <source>
        <strain evidence="7 8">BGMRC2036</strain>
    </source>
</reference>
<evidence type="ECO:0000256" key="3">
    <source>
        <dbReference type="ARBA" id="ARBA00022692"/>
    </source>
</evidence>
<sequence>MLRRKLRGSRAGQLVLIGAIWFAGQSLANLFGLAIPGGVIGMFALLAALLSGYLRPQSISRGARWFLAELLLFFVPAVLAILDHPEFLGLLGLKILAVIFGGIVVVMGSTALAVEFGLNVMHRIEARHARS</sequence>
<dbReference type="EMBL" id="VHLG01000001">
    <property type="protein sequence ID" value="TPW33635.1"/>
    <property type="molecule type" value="Genomic_DNA"/>
</dbReference>
<dbReference type="GO" id="GO:0005886">
    <property type="term" value="C:plasma membrane"/>
    <property type="evidence" value="ECO:0007669"/>
    <property type="project" value="UniProtKB-SubCell"/>
</dbReference>
<protein>
    <submittedName>
        <fullName evidence="7">CidA/LrgA family protein</fullName>
    </submittedName>
</protein>
<evidence type="ECO:0000313" key="8">
    <source>
        <dbReference type="Proteomes" id="UP000318801"/>
    </source>
</evidence>
<gene>
    <name evidence="7" type="ORF">FJU08_00100</name>
</gene>
<organism evidence="7 8">
    <name type="scientific">Martelella alba</name>
    <dbReference type="NCBI Taxonomy" id="2590451"/>
    <lineage>
        <taxon>Bacteria</taxon>
        <taxon>Pseudomonadati</taxon>
        <taxon>Pseudomonadota</taxon>
        <taxon>Alphaproteobacteria</taxon>
        <taxon>Hyphomicrobiales</taxon>
        <taxon>Aurantimonadaceae</taxon>
        <taxon>Martelella</taxon>
    </lineage>
</organism>
<evidence type="ECO:0000256" key="5">
    <source>
        <dbReference type="ARBA" id="ARBA00023136"/>
    </source>
</evidence>
<evidence type="ECO:0000256" key="1">
    <source>
        <dbReference type="ARBA" id="ARBA00004651"/>
    </source>
</evidence>
<feature type="transmembrane region" description="Helical" evidence="6">
    <location>
        <begin position="65"/>
        <end position="82"/>
    </location>
</feature>
<dbReference type="Pfam" id="PF03788">
    <property type="entry name" value="LrgA"/>
    <property type="match status" value="1"/>
</dbReference>
<evidence type="ECO:0000256" key="4">
    <source>
        <dbReference type="ARBA" id="ARBA00022989"/>
    </source>
</evidence>
<evidence type="ECO:0000256" key="2">
    <source>
        <dbReference type="ARBA" id="ARBA00022475"/>
    </source>
</evidence>
<feature type="transmembrane region" description="Helical" evidence="6">
    <location>
        <begin position="34"/>
        <end position="53"/>
    </location>
</feature>
<dbReference type="InterPro" id="IPR005538">
    <property type="entry name" value="LrgA/CidA"/>
</dbReference>
<keyword evidence="8" id="KW-1185">Reference proteome</keyword>
<keyword evidence="4 6" id="KW-1133">Transmembrane helix</keyword>
<proteinExistence type="predicted"/>
<dbReference type="Proteomes" id="UP000318801">
    <property type="component" value="Unassembled WGS sequence"/>
</dbReference>